<dbReference type="InterPro" id="IPR004104">
    <property type="entry name" value="Gfo/Idh/MocA-like_OxRdtase_C"/>
</dbReference>
<evidence type="ECO:0000259" key="2">
    <source>
        <dbReference type="Pfam" id="PF02894"/>
    </source>
</evidence>
<proteinExistence type="inferred from homology"/>
<gene>
    <name evidence="3" type="ORF">FC699_35110</name>
</gene>
<accession>A0A4V5TPR4</accession>
<comment type="similarity">
    <text evidence="1">Belongs to the Gfo/Idh/MocA family.</text>
</comment>
<evidence type="ECO:0000256" key="1">
    <source>
        <dbReference type="ARBA" id="ARBA00010928"/>
    </source>
</evidence>
<comment type="caution">
    <text evidence="3">The sequence shown here is derived from an EMBL/GenBank/DDBJ whole genome shotgun (WGS) entry which is preliminary data.</text>
</comment>
<dbReference type="SUPFAM" id="SSF55347">
    <property type="entry name" value="Glyceraldehyde-3-phosphate dehydrogenase-like, C-terminal domain"/>
    <property type="match status" value="1"/>
</dbReference>
<dbReference type="Proteomes" id="UP000305222">
    <property type="component" value="Unassembled WGS sequence"/>
</dbReference>
<dbReference type="EMBL" id="SZON01003422">
    <property type="protein sequence ID" value="TKI80253.1"/>
    <property type="molecule type" value="Genomic_DNA"/>
</dbReference>
<dbReference type="AlphaFoldDB" id="A0A4V5TPR4"/>
<feature type="non-terminal residue" evidence="3">
    <location>
        <position position="1"/>
    </location>
</feature>
<sequence>IECVHFKKNSAFRRTSFTWRDDFQSNRTSGALGDLGIHLIDLLWFLFESDFREDTVRTKIKTNVKEK</sequence>
<evidence type="ECO:0000313" key="3">
    <source>
        <dbReference type="EMBL" id="TKI80253.1"/>
    </source>
</evidence>
<dbReference type="Pfam" id="PF02894">
    <property type="entry name" value="GFO_IDH_MocA_C"/>
    <property type="match status" value="1"/>
</dbReference>
<dbReference type="Gene3D" id="3.30.360.10">
    <property type="entry name" value="Dihydrodipicolinate Reductase, domain 2"/>
    <property type="match status" value="1"/>
</dbReference>
<evidence type="ECO:0000313" key="4">
    <source>
        <dbReference type="Proteomes" id="UP000305222"/>
    </source>
</evidence>
<protein>
    <submittedName>
        <fullName evidence="3">NTD biosynthesis operon oxidoreductase NtdC</fullName>
    </submittedName>
</protein>
<feature type="domain" description="Gfo/Idh/MocA-like oxidoreductase C-terminal" evidence="2">
    <location>
        <begin position="9"/>
        <end position="59"/>
    </location>
</feature>
<organism evidence="3 4">
    <name type="scientific">Bacillus wiedmannii</name>
    <dbReference type="NCBI Taxonomy" id="1890302"/>
    <lineage>
        <taxon>Bacteria</taxon>
        <taxon>Bacillati</taxon>
        <taxon>Bacillota</taxon>
        <taxon>Bacilli</taxon>
        <taxon>Bacillales</taxon>
        <taxon>Bacillaceae</taxon>
        <taxon>Bacillus</taxon>
        <taxon>Bacillus cereus group</taxon>
    </lineage>
</organism>
<reference evidence="3 4" key="1">
    <citation type="journal article" date="2019" name="Environ. Microbiol.">
        <title>An active ?-lactamase is a part of an orchestrated cell wall stress resistance network of Bacillus subtilis and related rhizosphere species.</title>
        <authorList>
            <person name="Bucher T."/>
            <person name="Keren-Paz A."/>
            <person name="Hausser J."/>
            <person name="Olender T."/>
            <person name="Cytryn E."/>
            <person name="Kolodkin-Gal I."/>
        </authorList>
    </citation>
    <scope>NUCLEOTIDE SEQUENCE [LARGE SCALE GENOMIC DNA]</scope>
    <source>
        <strain evidence="3 4">I5</strain>
    </source>
</reference>
<feature type="non-terminal residue" evidence="3">
    <location>
        <position position="67"/>
    </location>
</feature>
<name>A0A4V5TPR4_9BACI</name>